<evidence type="ECO:0000256" key="1">
    <source>
        <dbReference type="SAM" id="Phobius"/>
    </source>
</evidence>
<dbReference type="InterPro" id="IPR018649">
    <property type="entry name" value="SHOCT"/>
</dbReference>
<dbReference type="AlphaFoldDB" id="A0A2H0BR36"/>
<evidence type="ECO:0000313" key="3">
    <source>
        <dbReference type="EMBL" id="PIP60147.1"/>
    </source>
</evidence>
<reference evidence="3 4" key="1">
    <citation type="submission" date="2017-09" db="EMBL/GenBank/DDBJ databases">
        <title>Depth-based differentiation of microbial function through sediment-hosted aquifers and enrichment of novel symbionts in the deep terrestrial subsurface.</title>
        <authorList>
            <person name="Probst A.J."/>
            <person name="Ladd B."/>
            <person name="Jarett J.K."/>
            <person name="Geller-Mcgrath D.E."/>
            <person name="Sieber C.M."/>
            <person name="Emerson J.B."/>
            <person name="Anantharaman K."/>
            <person name="Thomas B.C."/>
            <person name="Malmstrom R."/>
            <person name="Stieglmeier M."/>
            <person name="Klingl A."/>
            <person name="Woyke T."/>
            <person name="Ryan C.M."/>
            <person name="Banfield J.F."/>
        </authorList>
    </citation>
    <scope>NUCLEOTIDE SEQUENCE [LARGE SCALE GENOMIC DNA]</scope>
    <source>
        <strain evidence="3">CG22_combo_CG10-13_8_21_14_all_47_17</strain>
    </source>
</reference>
<evidence type="ECO:0000313" key="4">
    <source>
        <dbReference type="Proteomes" id="UP000231581"/>
    </source>
</evidence>
<sequence length="78" mass="9017">MGNFAANPTSWFGWGLGWIFMILFWGLVILAIVALIKWIMNQGRHATNGKSALEILKERYAESEIDRKEFEEKKKDLS</sequence>
<comment type="caution">
    <text evidence="3">The sequence shown here is derived from an EMBL/GenBank/DDBJ whole genome shotgun (WGS) entry which is preliminary data.</text>
</comment>
<feature type="domain" description="SHOCT" evidence="2">
    <location>
        <begin position="51"/>
        <end position="77"/>
    </location>
</feature>
<keyword evidence="1" id="KW-0472">Membrane</keyword>
<feature type="transmembrane region" description="Helical" evidence="1">
    <location>
        <begin position="12"/>
        <end position="36"/>
    </location>
</feature>
<evidence type="ECO:0000259" key="2">
    <source>
        <dbReference type="Pfam" id="PF09851"/>
    </source>
</evidence>
<keyword evidence="1" id="KW-1133">Transmembrane helix</keyword>
<proteinExistence type="predicted"/>
<organism evidence="3 4">
    <name type="scientific">Candidatus Uhrbacteria bacterium CG22_combo_CG10-13_8_21_14_all_47_17</name>
    <dbReference type="NCBI Taxonomy" id="1975041"/>
    <lineage>
        <taxon>Bacteria</taxon>
        <taxon>Candidatus Uhriibacteriota</taxon>
    </lineage>
</organism>
<accession>A0A2H0BR36</accession>
<keyword evidence="1" id="KW-0812">Transmembrane</keyword>
<dbReference type="EMBL" id="PCSZ01000080">
    <property type="protein sequence ID" value="PIP60147.1"/>
    <property type="molecule type" value="Genomic_DNA"/>
</dbReference>
<gene>
    <name evidence="3" type="ORF">COX00_04820</name>
</gene>
<dbReference type="Pfam" id="PF09851">
    <property type="entry name" value="SHOCT"/>
    <property type="match status" value="1"/>
</dbReference>
<name>A0A2H0BR36_9BACT</name>
<protein>
    <submittedName>
        <fullName evidence="3">Electron transporter RnfE</fullName>
    </submittedName>
</protein>
<dbReference type="Proteomes" id="UP000231581">
    <property type="component" value="Unassembled WGS sequence"/>
</dbReference>